<dbReference type="GO" id="GO:0001666">
    <property type="term" value="P:response to hypoxia"/>
    <property type="evidence" value="ECO:0007669"/>
    <property type="project" value="TreeGrafter"/>
</dbReference>
<dbReference type="Pfam" id="PF03007">
    <property type="entry name" value="WS_DGAT_cat"/>
    <property type="match status" value="1"/>
</dbReference>
<comment type="pathway">
    <text evidence="2">Lipid metabolism.</text>
</comment>
<evidence type="ECO:0000256" key="7">
    <source>
        <dbReference type="ARBA" id="ARBA00022798"/>
    </source>
</evidence>
<evidence type="ECO:0000256" key="8">
    <source>
        <dbReference type="ARBA" id="ARBA00023098"/>
    </source>
</evidence>
<dbReference type="GO" id="GO:0071731">
    <property type="term" value="P:response to nitric oxide"/>
    <property type="evidence" value="ECO:0007669"/>
    <property type="project" value="TreeGrafter"/>
</dbReference>
<evidence type="ECO:0000313" key="14">
    <source>
        <dbReference type="Proteomes" id="UP000635245"/>
    </source>
</evidence>
<dbReference type="Pfam" id="PF06974">
    <property type="entry name" value="WS_DGAT_C"/>
    <property type="match status" value="1"/>
</dbReference>
<evidence type="ECO:0000256" key="1">
    <source>
        <dbReference type="ARBA" id="ARBA00004771"/>
    </source>
</evidence>
<dbReference type="PANTHER" id="PTHR31650:SF1">
    <property type="entry name" value="WAX ESTER SYNTHASE_DIACYLGLYCEROL ACYLTRANSFERASE 4-RELATED"/>
    <property type="match status" value="1"/>
</dbReference>
<evidence type="ECO:0000256" key="10">
    <source>
        <dbReference type="ARBA" id="ARBA00048109"/>
    </source>
</evidence>
<accession>A0A934V3S7</accession>
<feature type="domain" description="O-acyltransferase WSD1 C-terminal" evidence="12">
    <location>
        <begin position="353"/>
        <end position="437"/>
    </location>
</feature>
<comment type="caution">
    <text evidence="13">The sequence shown here is derived from an EMBL/GenBank/DDBJ whole genome shotgun (WGS) entry which is preliminary data.</text>
</comment>
<protein>
    <recommendedName>
        <fullName evidence="4">diacylglycerol O-acyltransferase</fullName>
        <ecNumber evidence="4">2.3.1.20</ecNumber>
    </recommendedName>
</protein>
<dbReference type="InterPro" id="IPR009721">
    <property type="entry name" value="O-acyltransferase_WSD1_C"/>
</dbReference>
<dbReference type="Proteomes" id="UP000635245">
    <property type="component" value="Unassembled WGS sequence"/>
</dbReference>
<dbReference type="InterPro" id="IPR004255">
    <property type="entry name" value="O-acyltransferase_WSD1_N"/>
</dbReference>
<dbReference type="GO" id="GO:0019432">
    <property type="term" value="P:triglyceride biosynthetic process"/>
    <property type="evidence" value="ECO:0007669"/>
    <property type="project" value="TreeGrafter"/>
</dbReference>
<keyword evidence="6" id="KW-0808">Transferase</keyword>
<keyword evidence="7" id="KW-0319">Glycerol metabolism</keyword>
<keyword evidence="8" id="KW-0443">Lipid metabolism</keyword>
<dbReference type="RefSeq" id="WP_200313691.1">
    <property type="nucleotide sequence ID" value="NZ_JAENJH010000001.1"/>
</dbReference>
<reference evidence="13" key="1">
    <citation type="submission" date="2020-12" db="EMBL/GenBank/DDBJ databases">
        <title>Prauserella sp. ASG 168, a novel actinomycete isolated from cave rock.</title>
        <authorList>
            <person name="Suriyachadkun C."/>
        </authorList>
    </citation>
    <scope>NUCLEOTIDE SEQUENCE</scope>
    <source>
        <strain evidence="13">ASG 168</strain>
    </source>
</reference>
<name>A0A934V3S7_9PSEU</name>
<evidence type="ECO:0000259" key="11">
    <source>
        <dbReference type="Pfam" id="PF03007"/>
    </source>
</evidence>
<evidence type="ECO:0000256" key="3">
    <source>
        <dbReference type="ARBA" id="ARBA00009587"/>
    </source>
</evidence>
<comment type="pathway">
    <text evidence="1">Glycerolipid metabolism; triacylglycerol biosynthesis.</text>
</comment>
<evidence type="ECO:0000313" key="13">
    <source>
        <dbReference type="EMBL" id="MBK1782833.1"/>
    </source>
</evidence>
<dbReference type="InterPro" id="IPR045034">
    <property type="entry name" value="O-acyltransferase_WSD1-like"/>
</dbReference>
<evidence type="ECO:0000256" key="9">
    <source>
        <dbReference type="ARBA" id="ARBA00023315"/>
    </source>
</evidence>
<comment type="catalytic activity">
    <reaction evidence="10">
        <text>an acyl-CoA + a 1,2-diacyl-sn-glycerol = a triacyl-sn-glycerol + CoA</text>
        <dbReference type="Rhea" id="RHEA:10868"/>
        <dbReference type="ChEBI" id="CHEBI:17815"/>
        <dbReference type="ChEBI" id="CHEBI:57287"/>
        <dbReference type="ChEBI" id="CHEBI:58342"/>
        <dbReference type="ChEBI" id="CHEBI:64615"/>
        <dbReference type="EC" id="2.3.1.20"/>
    </reaction>
</comment>
<proteinExistence type="inferred from homology"/>
<keyword evidence="5" id="KW-0444">Lipid biosynthesis</keyword>
<evidence type="ECO:0000256" key="5">
    <source>
        <dbReference type="ARBA" id="ARBA00022516"/>
    </source>
</evidence>
<gene>
    <name evidence="13" type="ORF">JHE00_00745</name>
</gene>
<dbReference type="EMBL" id="JAENJH010000001">
    <property type="protein sequence ID" value="MBK1782833.1"/>
    <property type="molecule type" value="Genomic_DNA"/>
</dbReference>
<organism evidence="13 14">
    <name type="scientific">Prauserella cavernicola</name>
    <dbReference type="NCBI Taxonomy" id="2800127"/>
    <lineage>
        <taxon>Bacteria</taxon>
        <taxon>Bacillati</taxon>
        <taxon>Actinomycetota</taxon>
        <taxon>Actinomycetes</taxon>
        <taxon>Pseudonocardiales</taxon>
        <taxon>Pseudonocardiaceae</taxon>
        <taxon>Prauserella</taxon>
    </lineage>
</organism>
<comment type="similarity">
    <text evidence="3">Belongs to the long-chain O-acyltransferase family.</text>
</comment>
<sequence length="446" mass="48002">MTANTASVERMGTGDLMTLASDLGVPPMQIAGILVLDGGSGLDPTTVRKTVAERARGIRRFRQRLVHAPIGLGRPYWSDDAGFAIENHFRHVVCARPGDDDALLAVATDAVTARLPRDRPLWAVTFVTGLAGGHAALVYVVHHVLTDGIGGLAALARMADGMPVDDDPAFPRRAPGRAQLFTDMVRDRADAVRALRHLPGRIVGGLRELRLRERSAAPRSSLNRPTGPRRRFAVARADQKAVRATARAHGGMLNDAVLTASTGALHRLLRARGERVNDLVVSMPVSTRGRDAGAHLGNHAFSVPIDLPAAGETLDRLATTSWLTRHRVGKARGASGMLVSPVFRLLARLRLLQWFVDHQTVLSTSITYLRGPVTRLSFLEAPIRDVIPISTVKGNMTVSFVALSYGGTLTVTAVTDPEQVDDLPVLMDALRAELAVLENGEGRERG</sequence>
<dbReference type="GO" id="GO:0005886">
    <property type="term" value="C:plasma membrane"/>
    <property type="evidence" value="ECO:0007669"/>
    <property type="project" value="TreeGrafter"/>
</dbReference>
<dbReference type="SUPFAM" id="SSF52777">
    <property type="entry name" value="CoA-dependent acyltransferases"/>
    <property type="match status" value="1"/>
</dbReference>
<dbReference type="Gene3D" id="3.30.559.10">
    <property type="entry name" value="Chloramphenicol acetyltransferase-like domain"/>
    <property type="match status" value="1"/>
</dbReference>
<dbReference type="GO" id="GO:0051701">
    <property type="term" value="P:biological process involved in interaction with host"/>
    <property type="evidence" value="ECO:0007669"/>
    <property type="project" value="TreeGrafter"/>
</dbReference>
<evidence type="ECO:0000256" key="6">
    <source>
        <dbReference type="ARBA" id="ARBA00022679"/>
    </source>
</evidence>
<dbReference type="GO" id="GO:0004144">
    <property type="term" value="F:diacylglycerol O-acyltransferase activity"/>
    <property type="evidence" value="ECO:0007669"/>
    <property type="project" value="UniProtKB-EC"/>
</dbReference>
<dbReference type="AlphaFoldDB" id="A0A934V3S7"/>
<keyword evidence="14" id="KW-1185">Reference proteome</keyword>
<dbReference type="GO" id="GO:0006071">
    <property type="term" value="P:glycerol metabolic process"/>
    <property type="evidence" value="ECO:0007669"/>
    <property type="project" value="UniProtKB-KW"/>
</dbReference>
<dbReference type="InterPro" id="IPR023213">
    <property type="entry name" value="CAT-like_dom_sf"/>
</dbReference>
<feature type="domain" description="O-acyltransferase WSD1-like N-terminal" evidence="11">
    <location>
        <begin position="15"/>
        <end position="257"/>
    </location>
</feature>
<dbReference type="PANTHER" id="PTHR31650">
    <property type="entry name" value="O-ACYLTRANSFERASE (WSD1-LIKE) FAMILY PROTEIN"/>
    <property type="match status" value="1"/>
</dbReference>
<evidence type="ECO:0000256" key="4">
    <source>
        <dbReference type="ARBA" id="ARBA00013244"/>
    </source>
</evidence>
<dbReference type="Gene3D" id="3.30.559.30">
    <property type="entry name" value="Nonribosomal peptide synthetase, condensation domain"/>
    <property type="match status" value="1"/>
</dbReference>
<evidence type="ECO:0000259" key="12">
    <source>
        <dbReference type="Pfam" id="PF06974"/>
    </source>
</evidence>
<keyword evidence="9" id="KW-0012">Acyltransferase</keyword>
<evidence type="ECO:0000256" key="2">
    <source>
        <dbReference type="ARBA" id="ARBA00005189"/>
    </source>
</evidence>
<dbReference type="EC" id="2.3.1.20" evidence="4"/>